<reference evidence="9" key="1">
    <citation type="journal article" date="2013" name="Science">
        <title>The Amborella genome and the evolution of flowering plants.</title>
        <authorList>
            <consortium name="Amborella Genome Project"/>
        </authorList>
    </citation>
    <scope>NUCLEOTIDE SEQUENCE [LARGE SCALE GENOMIC DNA]</scope>
</reference>
<dbReference type="GO" id="GO:0005524">
    <property type="term" value="F:ATP binding"/>
    <property type="evidence" value="ECO:0007669"/>
    <property type="project" value="UniProtKB-UniRule"/>
</dbReference>
<dbReference type="Proteomes" id="UP000017836">
    <property type="component" value="Unassembled WGS sequence"/>
</dbReference>
<sequence length="338" mass="37397">MKVKVVEYTYRELEIATESFSINRLIGKGSHGSVYKGVLLDGTTVAIKKISNGLQTLQDQTKLENEIVVLSSLNRSSFFVNLLGFARARDNDHLLVVTDFMPNGTLHQMLHSSAAPILPPRWYRRTNTAFQVAKAIAALHDISVIHRDIKSANILLDDRHRARLADFGLAVRGPGSTAAPAGTIGYLDPSYTAPSKLSTKTDVYSFGVVLLELLSGRQAVDVDHEPPMVAEWATLLVDEGRVAEVWDRRLGPPAAAVWALMAVAVRCVDKAEERRPCMKEVVRELKGVVHRARFPVWGLIAGCFLQSPGDRTRRIVCREHHTVEAEREHLIQGAEAPD</sequence>
<name>U5DDM7_AMBTC</name>
<dbReference type="PROSITE" id="PS00107">
    <property type="entry name" value="PROTEIN_KINASE_ATP"/>
    <property type="match status" value="1"/>
</dbReference>
<dbReference type="PANTHER" id="PTHR46146:SF23">
    <property type="entry name" value="PROTEIN KINASE DOMAIN-CONTAINING PROTEIN"/>
    <property type="match status" value="1"/>
</dbReference>
<keyword evidence="3" id="KW-0418">Kinase</keyword>
<dbReference type="PANTHER" id="PTHR46146">
    <property type="entry name" value="SERINE/THREONINE-PROTEIN KINASE-LIKE PROTEIN CCR4"/>
    <property type="match status" value="1"/>
</dbReference>
<dbReference type="Pfam" id="PF00069">
    <property type="entry name" value="Pkinase"/>
    <property type="match status" value="1"/>
</dbReference>
<evidence type="ECO:0000256" key="2">
    <source>
        <dbReference type="ARBA" id="ARBA00022741"/>
    </source>
</evidence>
<dbReference type="GO" id="GO:0004672">
    <property type="term" value="F:protein kinase activity"/>
    <property type="evidence" value="ECO:0000318"/>
    <property type="project" value="GO_Central"/>
</dbReference>
<evidence type="ECO:0000259" key="7">
    <source>
        <dbReference type="PROSITE" id="PS50011"/>
    </source>
</evidence>
<dbReference type="STRING" id="13333.U5DDM7"/>
<evidence type="ECO:0000313" key="8">
    <source>
        <dbReference type="EMBL" id="ERN20654.1"/>
    </source>
</evidence>
<dbReference type="AlphaFoldDB" id="U5DDM7"/>
<dbReference type="SMART" id="SM00220">
    <property type="entry name" value="S_TKc"/>
    <property type="match status" value="1"/>
</dbReference>
<dbReference type="EMBL" id="KI392058">
    <property type="protein sequence ID" value="ERN20654.1"/>
    <property type="molecule type" value="Genomic_DNA"/>
</dbReference>
<dbReference type="InterPro" id="IPR011009">
    <property type="entry name" value="Kinase-like_dom_sf"/>
</dbReference>
<dbReference type="KEGG" id="atr:18449076"/>
<dbReference type="InterPro" id="IPR000719">
    <property type="entry name" value="Prot_kinase_dom"/>
</dbReference>
<evidence type="ECO:0000313" key="9">
    <source>
        <dbReference type="Proteomes" id="UP000017836"/>
    </source>
</evidence>
<dbReference type="PIRSF" id="PIRSF000654">
    <property type="entry name" value="Integrin-linked_kinase"/>
    <property type="match status" value="1"/>
</dbReference>
<accession>U5DDM7</accession>
<comment type="similarity">
    <text evidence="6">Belongs to the protein kinase superfamily.</text>
</comment>
<gene>
    <name evidence="8" type="ORF">AMTR_s00070p00160180</name>
</gene>
<dbReference type="HOGENOM" id="CLU_000288_21_4_1"/>
<evidence type="ECO:0000256" key="4">
    <source>
        <dbReference type="ARBA" id="ARBA00022840"/>
    </source>
</evidence>
<protein>
    <recommendedName>
        <fullName evidence="7">Protein kinase domain-containing protein</fullName>
    </recommendedName>
</protein>
<dbReference type="Gene3D" id="1.10.510.10">
    <property type="entry name" value="Transferase(Phosphotransferase) domain 1"/>
    <property type="match status" value="1"/>
</dbReference>
<dbReference type="PROSITE" id="PS00108">
    <property type="entry name" value="PROTEIN_KINASE_ST"/>
    <property type="match status" value="1"/>
</dbReference>
<dbReference type="GO" id="GO:0004674">
    <property type="term" value="F:protein serine/threonine kinase activity"/>
    <property type="evidence" value="ECO:0007669"/>
    <property type="project" value="UniProtKB-KW"/>
</dbReference>
<dbReference type="InterPro" id="IPR008271">
    <property type="entry name" value="Ser/Thr_kinase_AS"/>
</dbReference>
<keyword evidence="9" id="KW-1185">Reference proteome</keyword>
<keyword evidence="4 5" id="KW-0067">ATP-binding</keyword>
<evidence type="ECO:0000256" key="1">
    <source>
        <dbReference type="ARBA" id="ARBA00022679"/>
    </source>
</evidence>
<feature type="domain" description="Protein kinase" evidence="7">
    <location>
        <begin position="20"/>
        <end position="293"/>
    </location>
</feature>
<dbReference type="GO" id="GO:0007165">
    <property type="term" value="P:signal transduction"/>
    <property type="evidence" value="ECO:0000318"/>
    <property type="project" value="GO_Central"/>
</dbReference>
<dbReference type="Gramene" id="ERN20654">
    <property type="protein sequence ID" value="ERN20654"/>
    <property type="gene ID" value="AMTR_s00070p00160180"/>
</dbReference>
<proteinExistence type="inferred from homology"/>
<dbReference type="SUPFAM" id="SSF56112">
    <property type="entry name" value="Protein kinase-like (PK-like)"/>
    <property type="match status" value="1"/>
</dbReference>
<organism evidence="8 9">
    <name type="scientific">Amborella trichopoda</name>
    <dbReference type="NCBI Taxonomy" id="13333"/>
    <lineage>
        <taxon>Eukaryota</taxon>
        <taxon>Viridiplantae</taxon>
        <taxon>Streptophyta</taxon>
        <taxon>Embryophyta</taxon>
        <taxon>Tracheophyta</taxon>
        <taxon>Spermatophyta</taxon>
        <taxon>Magnoliopsida</taxon>
        <taxon>Amborellales</taxon>
        <taxon>Amborellaceae</taxon>
        <taxon>Amborella</taxon>
    </lineage>
</organism>
<keyword evidence="6" id="KW-0723">Serine/threonine-protein kinase</keyword>
<evidence type="ECO:0000256" key="3">
    <source>
        <dbReference type="ARBA" id="ARBA00022777"/>
    </source>
</evidence>
<dbReference type="PROSITE" id="PS50011">
    <property type="entry name" value="PROTEIN_KINASE_DOM"/>
    <property type="match status" value="1"/>
</dbReference>
<dbReference type="OrthoDB" id="4062651at2759"/>
<dbReference type="GO" id="GO:0005886">
    <property type="term" value="C:plasma membrane"/>
    <property type="evidence" value="ECO:0000318"/>
    <property type="project" value="GO_Central"/>
</dbReference>
<keyword evidence="2 5" id="KW-0547">Nucleotide-binding</keyword>
<evidence type="ECO:0000256" key="5">
    <source>
        <dbReference type="PROSITE-ProRule" id="PRU10141"/>
    </source>
</evidence>
<keyword evidence="1" id="KW-0808">Transferase</keyword>
<dbReference type="Gene3D" id="3.30.200.20">
    <property type="entry name" value="Phosphorylase Kinase, domain 1"/>
    <property type="match status" value="1"/>
</dbReference>
<dbReference type="OMA" id="PCYTTPG"/>
<evidence type="ECO:0000256" key="6">
    <source>
        <dbReference type="RuleBase" id="RU000304"/>
    </source>
</evidence>
<dbReference type="InterPro" id="IPR017441">
    <property type="entry name" value="Protein_kinase_ATP_BS"/>
</dbReference>
<feature type="binding site" evidence="5">
    <location>
        <position position="49"/>
    </location>
    <ligand>
        <name>ATP</name>
        <dbReference type="ChEBI" id="CHEBI:30616"/>
    </ligand>
</feature>
<dbReference type="eggNOG" id="KOG1187">
    <property type="taxonomic scope" value="Eukaryota"/>
</dbReference>